<dbReference type="AlphaFoldDB" id="A0A1Y6B6C2"/>
<dbReference type="GO" id="GO:0009288">
    <property type="term" value="C:bacterial-type flagellum"/>
    <property type="evidence" value="ECO:0007669"/>
    <property type="project" value="InterPro"/>
</dbReference>
<evidence type="ECO:0000256" key="1">
    <source>
        <dbReference type="SAM" id="MobiDB-lite"/>
    </source>
</evidence>
<protein>
    <submittedName>
        <fullName evidence="5">FliG middle domain-containing protein</fullName>
    </submittedName>
</protein>
<dbReference type="PRINTS" id="PR00954">
    <property type="entry name" value="FLGMOTORFLIG"/>
</dbReference>
<dbReference type="Proteomes" id="UP000192907">
    <property type="component" value="Unassembled WGS sequence"/>
</dbReference>
<evidence type="ECO:0000259" key="3">
    <source>
        <dbReference type="Pfam" id="PF01706"/>
    </source>
</evidence>
<dbReference type="EMBL" id="FWZT01000002">
    <property type="protein sequence ID" value="SME93142.1"/>
    <property type="molecule type" value="Genomic_DNA"/>
</dbReference>
<name>A0A1Y6B6C2_9BACT</name>
<dbReference type="GO" id="GO:0006935">
    <property type="term" value="P:chemotaxis"/>
    <property type="evidence" value="ECO:0007669"/>
    <property type="project" value="InterPro"/>
</dbReference>
<accession>A0A1Y6B6C2</accession>
<dbReference type="InterPro" id="IPR000090">
    <property type="entry name" value="Flg_Motor_Flig"/>
</dbReference>
<sequence>MKYFLVLSLFWTAIGLAQETNVSAQRLELKTKNQVNSRIEPILRRLCSGNCEIVEVQVDIQPKVSDGQDMGFEGTLDDVRPQEFEVRKISMDIQIDSRITEENKQRLERIIILNLRSFALAAEVNWSQIMIPRIGGNNDSLDALKSNLDSQLRTQINKVINRYCPDQCILEQISVRGEPLTLDQSKALPERRVVKGLTGDMNMRVDQVLIDMTMDEALAEVQREKIAQILRARTRFVTPVEFGINVTPFPETYLSVKERQKMEQEDPYGLEKLRQMLIMFRDLAGTKEIITNTKSELDRSISSETSSESTSSSESSETTASNNTSTAKRLDINSESSVESMSTEEIAIYVACLILLLTLMAIALMKFSRANKAANEMVVASQGPGAHHRGGLSRGGEEEGEFAMGGDTVVREGPDAVVADSSVRLNLKVKAMKEELLKMFMEQPKVAKDTFSRMIREDGIEETAKYVFVFGHIVVFELLSDPTLQRDLYELSEYYHRSDYRFSIKEEYDLLSILKTRVTASEIRVLTQKSSEKFEFLTKLDAGQIYNLIKDEKIQVQSIVLTQLDRKKRTAVFEMYQGQSKVKLLAELSEADAIPKEYLLNVAQALQKKVKASPEYDTENLRSSDILLDLLERSSLQEQKKLMSTLQENNAETARSLKMKLVTVEILPYLKDGHLLEVILGMERESLLMFLAACPDHIRDLLINKAPEELADSWIEDLESIGAVDEGNSRMASMKVTNRIRNLANNGVISLLEINDMIFSQDHGSPEDQDYMPSLDSHVVAA</sequence>
<dbReference type="Pfam" id="PF14841">
    <property type="entry name" value="FliG_M"/>
    <property type="match status" value="1"/>
</dbReference>
<keyword evidence="6" id="KW-1185">Reference proteome</keyword>
<organism evidence="5 6">
    <name type="scientific">Pseudobacteriovorax antillogorgiicola</name>
    <dbReference type="NCBI Taxonomy" id="1513793"/>
    <lineage>
        <taxon>Bacteria</taxon>
        <taxon>Pseudomonadati</taxon>
        <taxon>Bdellovibrionota</taxon>
        <taxon>Oligoflexia</taxon>
        <taxon>Oligoflexales</taxon>
        <taxon>Pseudobacteriovoracaceae</taxon>
        <taxon>Pseudobacteriovorax</taxon>
    </lineage>
</organism>
<dbReference type="PANTHER" id="PTHR30534:SF0">
    <property type="entry name" value="FLAGELLAR MOTOR SWITCH PROTEIN FLIG"/>
    <property type="match status" value="1"/>
</dbReference>
<reference evidence="6" key="1">
    <citation type="submission" date="2017-04" db="EMBL/GenBank/DDBJ databases">
        <authorList>
            <person name="Varghese N."/>
            <person name="Submissions S."/>
        </authorList>
    </citation>
    <scope>NUCLEOTIDE SEQUENCE [LARGE SCALE GENOMIC DNA]</scope>
    <source>
        <strain evidence="6">RKEM611</strain>
    </source>
</reference>
<dbReference type="GO" id="GO:0003774">
    <property type="term" value="F:cytoskeletal motor activity"/>
    <property type="evidence" value="ECO:0007669"/>
    <property type="project" value="InterPro"/>
</dbReference>
<feature type="domain" description="Flagellar motor switch protein FliG middle" evidence="4">
    <location>
        <begin position="544"/>
        <end position="614"/>
    </location>
</feature>
<dbReference type="RefSeq" id="WP_132315730.1">
    <property type="nucleotide sequence ID" value="NZ_FWZT01000002.1"/>
</dbReference>
<feature type="chain" id="PRO_5013300451" evidence="2">
    <location>
        <begin position="18"/>
        <end position="782"/>
    </location>
</feature>
<dbReference type="GO" id="GO:0071973">
    <property type="term" value="P:bacterial-type flagellum-dependent cell motility"/>
    <property type="evidence" value="ECO:0007669"/>
    <property type="project" value="InterPro"/>
</dbReference>
<feature type="region of interest" description="Disordered" evidence="1">
    <location>
        <begin position="295"/>
        <end position="328"/>
    </location>
</feature>
<dbReference type="PANTHER" id="PTHR30534">
    <property type="entry name" value="FLAGELLAR MOTOR SWITCH PROTEIN FLIG"/>
    <property type="match status" value="1"/>
</dbReference>
<feature type="signal peptide" evidence="2">
    <location>
        <begin position="1"/>
        <end position="17"/>
    </location>
</feature>
<evidence type="ECO:0000313" key="5">
    <source>
        <dbReference type="EMBL" id="SME93142.1"/>
    </source>
</evidence>
<feature type="domain" description="Flagellar motor switch protein FliG C-terminal" evidence="3">
    <location>
        <begin position="645"/>
        <end position="751"/>
    </location>
</feature>
<dbReference type="InterPro" id="IPR011002">
    <property type="entry name" value="FliG_a-hlx"/>
</dbReference>
<dbReference type="InterPro" id="IPR032779">
    <property type="entry name" value="FliG_M"/>
</dbReference>
<keyword evidence="2" id="KW-0732">Signal</keyword>
<dbReference type="STRING" id="1513793.SAMN06296036_1028"/>
<gene>
    <name evidence="5" type="ORF">SAMN06296036_1028</name>
</gene>
<dbReference type="Gene3D" id="1.10.220.30">
    <property type="match status" value="2"/>
</dbReference>
<evidence type="ECO:0000313" key="6">
    <source>
        <dbReference type="Proteomes" id="UP000192907"/>
    </source>
</evidence>
<feature type="compositionally biased region" description="Low complexity" evidence="1">
    <location>
        <begin position="302"/>
        <end position="327"/>
    </location>
</feature>
<evidence type="ECO:0000259" key="4">
    <source>
        <dbReference type="Pfam" id="PF14841"/>
    </source>
</evidence>
<evidence type="ECO:0000256" key="2">
    <source>
        <dbReference type="SAM" id="SignalP"/>
    </source>
</evidence>
<dbReference type="OrthoDB" id="9982458at2"/>
<proteinExistence type="predicted"/>
<dbReference type="SUPFAM" id="SSF48029">
    <property type="entry name" value="FliG"/>
    <property type="match status" value="1"/>
</dbReference>
<dbReference type="InterPro" id="IPR023087">
    <property type="entry name" value="Flg_Motor_Flig_C"/>
</dbReference>
<dbReference type="Pfam" id="PF01706">
    <property type="entry name" value="FliG_C"/>
    <property type="match status" value="1"/>
</dbReference>